<dbReference type="SUPFAM" id="SSF56436">
    <property type="entry name" value="C-type lectin-like"/>
    <property type="match status" value="1"/>
</dbReference>
<keyword evidence="1" id="KW-1015">Disulfide bond</keyword>
<gene>
    <name evidence="4" type="ORF">MCOR_4664</name>
</gene>
<evidence type="ECO:0000313" key="5">
    <source>
        <dbReference type="Proteomes" id="UP000507470"/>
    </source>
</evidence>
<dbReference type="PROSITE" id="PS50041">
    <property type="entry name" value="C_TYPE_LECTIN_2"/>
    <property type="match status" value="1"/>
</dbReference>
<dbReference type="InterPro" id="IPR016186">
    <property type="entry name" value="C-type_lectin-like/link_sf"/>
</dbReference>
<accession>A0A6J8A8P5</accession>
<dbReference type="EMBL" id="CACVKT020000787">
    <property type="protein sequence ID" value="CAC5363128.1"/>
    <property type="molecule type" value="Genomic_DNA"/>
</dbReference>
<evidence type="ECO:0000256" key="2">
    <source>
        <dbReference type="SAM" id="Phobius"/>
    </source>
</evidence>
<feature type="transmembrane region" description="Helical" evidence="2">
    <location>
        <begin position="6"/>
        <end position="25"/>
    </location>
</feature>
<feature type="domain" description="C-type lectin" evidence="3">
    <location>
        <begin position="114"/>
        <end position="231"/>
    </location>
</feature>
<dbReference type="Proteomes" id="UP000507470">
    <property type="component" value="Unassembled WGS sequence"/>
</dbReference>
<name>A0A6J8A8P5_MYTCO</name>
<evidence type="ECO:0000256" key="1">
    <source>
        <dbReference type="ARBA" id="ARBA00023157"/>
    </source>
</evidence>
<proteinExistence type="predicted"/>
<keyword evidence="2" id="KW-0812">Transmembrane</keyword>
<protein>
    <recommendedName>
        <fullName evidence="3">C-type lectin domain-containing protein</fullName>
    </recommendedName>
</protein>
<dbReference type="PANTHER" id="PTHR22803">
    <property type="entry name" value="MANNOSE, PHOSPHOLIPASE, LECTIN RECEPTOR RELATED"/>
    <property type="match status" value="1"/>
</dbReference>
<keyword evidence="5" id="KW-1185">Reference proteome</keyword>
<dbReference type="Pfam" id="PF00059">
    <property type="entry name" value="Lectin_C"/>
    <property type="match status" value="1"/>
</dbReference>
<dbReference type="InterPro" id="IPR050111">
    <property type="entry name" value="C-type_lectin/snaclec_domain"/>
</dbReference>
<keyword evidence="2" id="KW-0472">Membrane</keyword>
<evidence type="ECO:0000259" key="3">
    <source>
        <dbReference type="PROSITE" id="PS50041"/>
    </source>
</evidence>
<dbReference type="AlphaFoldDB" id="A0A6J8A8P5"/>
<dbReference type="CDD" id="cd00037">
    <property type="entry name" value="CLECT"/>
    <property type="match status" value="1"/>
</dbReference>
<dbReference type="PROSITE" id="PS00615">
    <property type="entry name" value="C_TYPE_LECTIN_1"/>
    <property type="match status" value="1"/>
</dbReference>
<dbReference type="InterPro" id="IPR018378">
    <property type="entry name" value="C-type_lectin_CS"/>
</dbReference>
<dbReference type="SMART" id="SM00034">
    <property type="entry name" value="CLECT"/>
    <property type="match status" value="1"/>
</dbReference>
<evidence type="ECO:0000313" key="4">
    <source>
        <dbReference type="EMBL" id="CAC5363128.1"/>
    </source>
</evidence>
<keyword evidence="2" id="KW-1133">Transmembrane helix</keyword>
<dbReference type="OrthoDB" id="6271941at2759"/>
<dbReference type="Gene3D" id="3.10.100.10">
    <property type="entry name" value="Mannose-Binding Protein A, subunit A"/>
    <property type="match status" value="1"/>
</dbReference>
<dbReference type="InterPro" id="IPR001304">
    <property type="entry name" value="C-type_lectin-like"/>
</dbReference>
<sequence length="426" mass="49199">MLVHCSIVLFYVMFAFSFALVQLNVKRREFATIKGGRILHNSTTTILTQIVQSSVVCSSLCSIQGTCCYASYDRKTKQCILDESCCPQSEPSPDALILKKLEDSLSCQKEWFNYESKCYYFGGVITTWNDAKLTCESYGSMMVEVKSNCENDFLKTKAATYKASYWLGGTDIKIEGIWIWSSSQTEVTFSDWNVGNPNNANDNEHCLGMNYGAELKWNDYPCSGKLRTICEKVTVVIDETFEGGCFIHIKRAHNELINTMHVTIKYRNFTKFNKEKFIEDLKAKNFNEILYFDNPDHALDAWYSKLLNVLNKHAPIITKRVKKKSQPKWLNQVINQLRAKRDFYHKKRDFENYKLFRNKLTAQINKCKTDYFSKAVQSNSKTSEIWKHLKDLNAESKCPITSVTFQGSDVNEPKKVCEHFNEHFGL</sequence>
<dbReference type="InterPro" id="IPR016187">
    <property type="entry name" value="CTDL_fold"/>
</dbReference>
<organism evidence="4 5">
    <name type="scientific">Mytilus coruscus</name>
    <name type="common">Sea mussel</name>
    <dbReference type="NCBI Taxonomy" id="42192"/>
    <lineage>
        <taxon>Eukaryota</taxon>
        <taxon>Metazoa</taxon>
        <taxon>Spiralia</taxon>
        <taxon>Lophotrochozoa</taxon>
        <taxon>Mollusca</taxon>
        <taxon>Bivalvia</taxon>
        <taxon>Autobranchia</taxon>
        <taxon>Pteriomorphia</taxon>
        <taxon>Mytilida</taxon>
        <taxon>Mytiloidea</taxon>
        <taxon>Mytilidae</taxon>
        <taxon>Mytilinae</taxon>
        <taxon>Mytilus</taxon>
    </lineage>
</organism>
<reference evidence="4 5" key="1">
    <citation type="submission" date="2020-06" db="EMBL/GenBank/DDBJ databases">
        <authorList>
            <person name="Li R."/>
            <person name="Bekaert M."/>
        </authorList>
    </citation>
    <scope>NUCLEOTIDE SEQUENCE [LARGE SCALE GENOMIC DNA]</scope>
    <source>
        <strain evidence="5">wild</strain>
    </source>
</reference>